<protein>
    <submittedName>
        <fullName evidence="2">Uncharacterized protein</fullName>
    </submittedName>
</protein>
<accession>A0A0N4ZE94</accession>
<dbReference type="WBParaSite" id="PTRK_0000594800.1">
    <property type="protein sequence ID" value="PTRK_0000594800.1"/>
    <property type="gene ID" value="PTRK_0000594800"/>
</dbReference>
<proteinExistence type="predicted"/>
<keyword evidence="1" id="KW-1185">Reference proteome</keyword>
<name>A0A0N4ZE94_PARTI</name>
<organism evidence="1 2">
    <name type="scientific">Parastrongyloides trichosuri</name>
    <name type="common">Possum-specific nematode worm</name>
    <dbReference type="NCBI Taxonomy" id="131310"/>
    <lineage>
        <taxon>Eukaryota</taxon>
        <taxon>Metazoa</taxon>
        <taxon>Ecdysozoa</taxon>
        <taxon>Nematoda</taxon>
        <taxon>Chromadorea</taxon>
        <taxon>Rhabditida</taxon>
        <taxon>Tylenchina</taxon>
        <taxon>Panagrolaimomorpha</taxon>
        <taxon>Strongyloidoidea</taxon>
        <taxon>Strongyloididae</taxon>
        <taxon>Parastrongyloides</taxon>
    </lineage>
</organism>
<dbReference type="Proteomes" id="UP000038045">
    <property type="component" value="Unplaced"/>
</dbReference>
<sequence length="305" mass="34270">MVYSIVINNKPNLKKSRVVNGNSQYQCVACRSPYVEYYLDLFMLPQKNIMNLPPSDKCQNPANTQLTNLVVPCDKYCTTIAIANPDYSINSSVPQYLYVRGCQSTLTFNVEPSVTDSDLDSLNQYCEYDSSFYAFKSDGNPISVEYIASLCLTTITSDEKNIEPCNRFLGTGDAEHAISQLRGSCNALRSKKNYACYQCEEEEQNCKKGNDGSQAYCIKRYMKVGDNKYYVKKGSTNINPYFTQSTCFDDASSYSLSSFIDVQARKGVCFCSDKEYCNGGSFFDNSIKSIIIPVTTFIFFSIILS</sequence>
<evidence type="ECO:0000313" key="2">
    <source>
        <dbReference type="WBParaSite" id="PTRK_0000594800.1"/>
    </source>
</evidence>
<evidence type="ECO:0000313" key="1">
    <source>
        <dbReference type="Proteomes" id="UP000038045"/>
    </source>
</evidence>
<dbReference type="AlphaFoldDB" id="A0A0N4ZE94"/>
<reference evidence="2" key="1">
    <citation type="submission" date="2017-02" db="UniProtKB">
        <authorList>
            <consortium name="WormBaseParasite"/>
        </authorList>
    </citation>
    <scope>IDENTIFICATION</scope>
</reference>